<name>A0A4R6UD42_9GAMM</name>
<organism evidence="2 3">
    <name type="scientific">Permianibacter aggregans</name>
    <dbReference type="NCBI Taxonomy" id="1510150"/>
    <lineage>
        <taxon>Bacteria</taxon>
        <taxon>Pseudomonadati</taxon>
        <taxon>Pseudomonadota</taxon>
        <taxon>Gammaproteobacteria</taxon>
        <taxon>Pseudomonadales</taxon>
        <taxon>Pseudomonadaceae</taxon>
        <taxon>Permianibacter</taxon>
    </lineage>
</organism>
<dbReference type="Proteomes" id="UP000295375">
    <property type="component" value="Unassembled WGS sequence"/>
</dbReference>
<dbReference type="EMBL" id="SNYM01000023">
    <property type="protein sequence ID" value="TDQ44620.1"/>
    <property type="molecule type" value="Genomic_DNA"/>
</dbReference>
<gene>
    <name evidence="2" type="ORF">EV696_12322</name>
</gene>
<evidence type="ECO:0000256" key="1">
    <source>
        <dbReference type="SAM" id="Phobius"/>
    </source>
</evidence>
<feature type="transmembrane region" description="Helical" evidence="1">
    <location>
        <begin position="129"/>
        <end position="155"/>
    </location>
</feature>
<sequence length="209" mass="23823">MPFLCLITTFIFLLRIVNRRRYRCRCTRQPECCRWRGLRTARQIGGGWRSITWRLGHADAAAIRLLNANGAAGAACACVTLAGVNEHNSIPAIADLRAVRAAEKSVGVNVAVFIMILRILDFDIARKTIWVIVVAIIATAAYRHMVITITIFAAFRSAWRVRYTVRRNGTAKYRRGNHAHQRWHYSVHNVPGHRSIGRRGNHCRARRER</sequence>
<keyword evidence="1" id="KW-0812">Transmembrane</keyword>
<keyword evidence="1" id="KW-0472">Membrane</keyword>
<evidence type="ECO:0000313" key="3">
    <source>
        <dbReference type="Proteomes" id="UP000295375"/>
    </source>
</evidence>
<accession>A0A4R6UD42</accession>
<keyword evidence="1" id="KW-1133">Transmembrane helix</keyword>
<comment type="caution">
    <text evidence="2">The sequence shown here is derived from an EMBL/GenBank/DDBJ whole genome shotgun (WGS) entry which is preliminary data.</text>
</comment>
<keyword evidence="3" id="KW-1185">Reference proteome</keyword>
<proteinExistence type="predicted"/>
<protein>
    <submittedName>
        <fullName evidence="2">Uncharacterized protein</fullName>
    </submittedName>
</protein>
<evidence type="ECO:0000313" key="2">
    <source>
        <dbReference type="EMBL" id="TDQ44620.1"/>
    </source>
</evidence>
<reference evidence="2 3" key="1">
    <citation type="submission" date="2019-03" db="EMBL/GenBank/DDBJ databases">
        <title>Genomic Encyclopedia of Type Strains, Phase IV (KMG-IV): sequencing the most valuable type-strain genomes for metagenomic binning, comparative biology and taxonomic classification.</title>
        <authorList>
            <person name="Goeker M."/>
        </authorList>
    </citation>
    <scope>NUCLEOTIDE SEQUENCE [LARGE SCALE GENOMIC DNA]</scope>
    <source>
        <strain evidence="2 3">DSM 103792</strain>
    </source>
</reference>
<dbReference type="AlphaFoldDB" id="A0A4R6UD42"/>